<dbReference type="Proteomes" id="UP001212841">
    <property type="component" value="Unassembled WGS sequence"/>
</dbReference>
<dbReference type="SUPFAM" id="SSF52402">
    <property type="entry name" value="Adenine nucleotide alpha hydrolases-like"/>
    <property type="match status" value="1"/>
</dbReference>
<dbReference type="PANTHER" id="PTHR45937">
    <property type="entry name" value="ASPARAGINE SYNTHETASE DOMAIN-CONTAINING PROTEIN 1"/>
    <property type="match status" value="1"/>
</dbReference>
<feature type="compositionally biased region" description="Basic and acidic residues" evidence="4">
    <location>
        <begin position="338"/>
        <end position="350"/>
    </location>
</feature>
<dbReference type="GO" id="GO:0004066">
    <property type="term" value="F:asparagine synthase (glutamine-hydrolyzing) activity"/>
    <property type="evidence" value="ECO:0007669"/>
    <property type="project" value="InterPro"/>
</dbReference>
<organism evidence="6 7">
    <name type="scientific">Rhizophlyctis rosea</name>
    <dbReference type="NCBI Taxonomy" id="64517"/>
    <lineage>
        <taxon>Eukaryota</taxon>
        <taxon>Fungi</taxon>
        <taxon>Fungi incertae sedis</taxon>
        <taxon>Chytridiomycota</taxon>
        <taxon>Chytridiomycota incertae sedis</taxon>
        <taxon>Chytridiomycetes</taxon>
        <taxon>Rhizophlyctidales</taxon>
        <taxon>Rhizophlyctidaceae</taxon>
        <taxon>Rhizophlyctis</taxon>
    </lineage>
</organism>
<sequence>MVEALSSLENYLAEAVKSRIETIPEPSTDSVARLAILFSGGLDCICLAALADRFLPPGEPCDLLNVAFENPRIEKNRSNIAIQPKGKKKTRSKSTPTTPEESTPPAMPTQPKRSTYDVPDRLTGRMGVAELKELFPERPWRFVEVDIPYKEALEARGRVLELIKPLETVMDWSIAIAFWFAARGIGHVKYETGQSIPYSSQVKVLFSGLGADEQLGGYGRHRVRYNQNGWAGLIEEVQLDVDRISWRNMGRDDRIVSDHGREVRFPFLSEALVSALNEMPIHLKVDPRYGRGIGEKLLLRQLAHKIGLGRASKEPKRAVQFGARTAKMESGSQTGTETVRKGSTEKRSDE</sequence>
<evidence type="ECO:0000256" key="2">
    <source>
        <dbReference type="ARBA" id="ARBA00022888"/>
    </source>
</evidence>
<dbReference type="EMBL" id="JADGJD010000017">
    <property type="protein sequence ID" value="KAJ3056893.1"/>
    <property type="molecule type" value="Genomic_DNA"/>
</dbReference>
<keyword evidence="3" id="KW-0315">Glutamine amidotransferase</keyword>
<dbReference type="CDD" id="cd01991">
    <property type="entry name" value="Asn_synthase_B_C"/>
    <property type="match status" value="1"/>
</dbReference>
<evidence type="ECO:0000313" key="6">
    <source>
        <dbReference type="EMBL" id="KAJ3056893.1"/>
    </source>
</evidence>
<dbReference type="InterPro" id="IPR001962">
    <property type="entry name" value="Asn_synthase"/>
</dbReference>
<dbReference type="PANTHER" id="PTHR45937:SF1">
    <property type="entry name" value="ASPARAGINE SYNTHETASE DOMAIN-CONTAINING PROTEIN 1"/>
    <property type="match status" value="1"/>
</dbReference>
<dbReference type="GO" id="GO:0006529">
    <property type="term" value="P:asparagine biosynthetic process"/>
    <property type="evidence" value="ECO:0007669"/>
    <property type="project" value="UniProtKB-KW"/>
</dbReference>
<reference evidence="6" key="1">
    <citation type="submission" date="2020-05" db="EMBL/GenBank/DDBJ databases">
        <title>Phylogenomic resolution of chytrid fungi.</title>
        <authorList>
            <person name="Stajich J.E."/>
            <person name="Amses K."/>
            <person name="Simmons R."/>
            <person name="Seto K."/>
            <person name="Myers J."/>
            <person name="Bonds A."/>
            <person name="Quandt C.A."/>
            <person name="Barry K."/>
            <person name="Liu P."/>
            <person name="Grigoriev I."/>
            <person name="Longcore J.E."/>
            <person name="James T.Y."/>
        </authorList>
    </citation>
    <scope>NUCLEOTIDE SEQUENCE</scope>
    <source>
        <strain evidence="6">JEL0318</strain>
    </source>
</reference>
<accession>A0AAD5SKS6</accession>
<gene>
    <name evidence="6" type="primary">ASNSD1</name>
    <name evidence="6" type="ORF">HK097_003053</name>
</gene>
<name>A0AAD5SKS6_9FUNG</name>
<feature type="compositionally biased region" description="Low complexity" evidence="4">
    <location>
        <begin position="93"/>
        <end position="104"/>
    </location>
</feature>
<keyword evidence="2" id="KW-0061">Asparagine biosynthesis</keyword>
<feature type="region of interest" description="Disordered" evidence="4">
    <location>
        <begin position="313"/>
        <end position="350"/>
    </location>
</feature>
<dbReference type="AlphaFoldDB" id="A0AAD5SKS6"/>
<proteinExistence type="predicted"/>
<keyword evidence="1" id="KW-0028">Amino-acid biosynthesis</keyword>
<evidence type="ECO:0000256" key="1">
    <source>
        <dbReference type="ARBA" id="ARBA00022605"/>
    </source>
</evidence>
<keyword evidence="7" id="KW-1185">Reference proteome</keyword>
<dbReference type="Pfam" id="PF00733">
    <property type="entry name" value="Asn_synthase"/>
    <property type="match status" value="1"/>
</dbReference>
<dbReference type="InterPro" id="IPR014729">
    <property type="entry name" value="Rossmann-like_a/b/a_fold"/>
</dbReference>
<feature type="domain" description="Asparagine synthetase" evidence="5">
    <location>
        <begin position="228"/>
        <end position="306"/>
    </location>
</feature>
<feature type="region of interest" description="Disordered" evidence="4">
    <location>
        <begin position="77"/>
        <end position="119"/>
    </location>
</feature>
<evidence type="ECO:0000256" key="4">
    <source>
        <dbReference type="SAM" id="MobiDB-lite"/>
    </source>
</evidence>
<evidence type="ECO:0000313" key="7">
    <source>
        <dbReference type="Proteomes" id="UP001212841"/>
    </source>
</evidence>
<evidence type="ECO:0000259" key="5">
    <source>
        <dbReference type="Pfam" id="PF00733"/>
    </source>
</evidence>
<comment type="caution">
    <text evidence="6">The sequence shown here is derived from an EMBL/GenBank/DDBJ whole genome shotgun (WGS) entry which is preliminary data.</text>
</comment>
<evidence type="ECO:0000256" key="3">
    <source>
        <dbReference type="ARBA" id="ARBA00022962"/>
    </source>
</evidence>
<dbReference type="InterPro" id="IPR051857">
    <property type="entry name" value="Asn_synthetase_domain"/>
</dbReference>
<dbReference type="Gene3D" id="3.40.50.620">
    <property type="entry name" value="HUPs"/>
    <property type="match status" value="1"/>
</dbReference>
<protein>
    <submittedName>
        <fullName evidence="6">Asparagine synthetase domain-containing protein 1</fullName>
    </submittedName>
</protein>